<dbReference type="SUPFAM" id="SSF56672">
    <property type="entry name" value="DNA/RNA polymerases"/>
    <property type="match status" value="1"/>
</dbReference>
<protein>
    <recommendedName>
        <fullName evidence="3">Reverse transcriptase domain-containing protein</fullName>
    </recommendedName>
</protein>
<dbReference type="AlphaFoldDB" id="A0AAV3R742"/>
<evidence type="ECO:0000259" key="3">
    <source>
        <dbReference type="PROSITE" id="PS50878"/>
    </source>
</evidence>
<evidence type="ECO:0000256" key="2">
    <source>
        <dbReference type="SAM" id="MobiDB-lite"/>
    </source>
</evidence>
<dbReference type="Gene3D" id="3.30.70.270">
    <property type="match status" value="2"/>
</dbReference>
<dbReference type="EMBL" id="BAABME010007450">
    <property type="protein sequence ID" value="GAA0170915.1"/>
    <property type="molecule type" value="Genomic_DNA"/>
</dbReference>
<gene>
    <name evidence="4" type="ORF">LIER_25073</name>
</gene>
<dbReference type="InterPro" id="IPR043128">
    <property type="entry name" value="Rev_trsase/Diguanyl_cyclase"/>
</dbReference>
<dbReference type="PANTHER" id="PTHR37984">
    <property type="entry name" value="PROTEIN CBG26694"/>
    <property type="match status" value="1"/>
</dbReference>
<dbReference type="PANTHER" id="PTHR37984:SF5">
    <property type="entry name" value="PROTEIN NYNRIN-LIKE"/>
    <property type="match status" value="1"/>
</dbReference>
<dbReference type="PROSITE" id="PS50878">
    <property type="entry name" value="RT_POL"/>
    <property type="match status" value="1"/>
</dbReference>
<keyword evidence="5" id="KW-1185">Reference proteome</keyword>
<evidence type="ECO:0000256" key="1">
    <source>
        <dbReference type="ARBA" id="ARBA00023268"/>
    </source>
</evidence>
<evidence type="ECO:0000313" key="5">
    <source>
        <dbReference type="Proteomes" id="UP001454036"/>
    </source>
</evidence>
<comment type="caution">
    <text evidence="4">The sequence shown here is derived from an EMBL/GenBank/DDBJ whole genome shotgun (WGS) entry which is preliminary data.</text>
</comment>
<dbReference type="InterPro" id="IPR041577">
    <property type="entry name" value="RT_RNaseH_2"/>
</dbReference>
<dbReference type="Proteomes" id="UP001454036">
    <property type="component" value="Unassembled WGS sequence"/>
</dbReference>
<reference evidence="4 5" key="1">
    <citation type="submission" date="2024-01" db="EMBL/GenBank/DDBJ databases">
        <title>The complete chloroplast genome sequence of Lithospermum erythrorhizon: insights into the phylogenetic relationship among Boraginaceae species and the maternal lineages of purple gromwells.</title>
        <authorList>
            <person name="Okada T."/>
            <person name="Watanabe K."/>
        </authorList>
    </citation>
    <scope>NUCLEOTIDE SEQUENCE [LARGE SCALE GENOMIC DNA]</scope>
</reference>
<accession>A0AAV3R742</accession>
<keyword evidence="1" id="KW-0511">Multifunctional enzyme</keyword>
<dbReference type="GO" id="GO:0003824">
    <property type="term" value="F:catalytic activity"/>
    <property type="evidence" value="ECO:0007669"/>
    <property type="project" value="UniProtKB-KW"/>
</dbReference>
<proteinExistence type="predicted"/>
<dbReference type="InterPro" id="IPR043502">
    <property type="entry name" value="DNA/RNA_pol_sf"/>
</dbReference>
<dbReference type="InterPro" id="IPR000477">
    <property type="entry name" value="RT_dom"/>
</dbReference>
<feature type="region of interest" description="Disordered" evidence="2">
    <location>
        <begin position="272"/>
        <end position="294"/>
    </location>
</feature>
<dbReference type="InterPro" id="IPR050951">
    <property type="entry name" value="Retrovirus_Pol_polyprotein"/>
</dbReference>
<dbReference type="Pfam" id="PF17919">
    <property type="entry name" value="RT_RNaseH_2"/>
    <property type="match status" value="1"/>
</dbReference>
<name>A0AAV3R742_LITER</name>
<evidence type="ECO:0000313" key="4">
    <source>
        <dbReference type="EMBL" id="GAA0170915.1"/>
    </source>
</evidence>
<feature type="domain" description="Reverse transcriptase" evidence="3">
    <location>
        <begin position="1"/>
        <end position="48"/>
    </location>
</feature>
<organism evidence="4 5">
    <name type="scientific">Lithospermum erythrorhizon</name>
    <name type="common">Purple gromwell</name>
    <name type="synonym">Lithospermum officinale var. erythrorhizon</name>
    <dbReference type="NCBI Taxonomy" id="34254"/>
    <lineage>
        <taxon>Eukaryota</taxon>
        <taxon>Viridiplantae</taxon>
        <taxon>Streptophyta</taxon>
        <taxon>Embryophyta</taxon>
        <taxon>Tracheophyta</taxon>
        <taxon>Spermatophyta</taxon>
        <taxon>Magnoliopsida</taxon>
        <taxon>eudicotyledons</taxon>
        <taxon>Gunneridae</taxon>
        <taxon>Pentapetalae</taxon>
        <taxon>asterids</taxon>
        <taxon>lamiids</taxon>
        <taxon>Boraginales</taxon>
        <taxon>Boraginaceae</taxon>
        <taxon>Boraginoideae</taxon>
        <taxon>Lithospermeae</taxon>
        <taxon>Lithospermum</taxon>
    </lineage>
</organism>
<sequence length="294" mass="33395">MLIKSKEAADHEANLRESFDNLRKYNLRLNPDKCVFGETFGKFLGYMISQRGIEPNPEKIEALQAMQSPRTQKEAQRLKGRIAALTRFISRVGDRSLPSFMAIEKGRDFEWTPECKKSFQELKAYLQSPKLLAQPVAGDVLQLYLVVSESALKSVLIREEAKVHRLVYYVSWVMRGAEIKYPLMEKMVYAVIFAVQKLKPYLEAHPVERTGKDLPVANKIQRQSLSYTLLDGFLYRSGRPPEETWRQEVYHCGGRLLHQVGRGQTIHLVGSGTGGSVPEGDPHPVRGTLGVDHR</sequence>